<dbReference type="SUPFAM" id="SSF56925">
    <property type="entry name" value="OMPA-like"/>
    <property type="match status" value="1"/>
</dbReference>
<dbReference type="Gene3D" id="3.30.1330.60">
    <property type="entry name" value="OmpA-like domain"/>
    <property type="match status" value="1"/>
</dbReference>
<evidence type="ECO:0000259" key="3">
    <source>
        <dbReference type="PROSITE" id="PS51123"/>
    </source>
</evidence>
<dbReference type="EMBL" id="JAPZVM010000003">
    <property type="protein sequence ID" value="MCZ8372265.1"/>
    <property type="molecule type" value="Genomic_DNA"/>
</dbReference>
<evidence type="ECO:0000256" key="2">
    <source>
        <dbReference type="SAM" id="SignalP"/>
    </source>
</evidence>
<sequence>MKQRRTLFALALLCGATAFAQGASNSSQTKDESKTEFTPHWYMGIQAGAGFTRGEVKTGDLISPAAAIYGGYQFTPLWGLRAGISGWQGKGAWVSPRQDYKYNYLQGNVDATLDLGNLFAGYNEHRVFNPYAFVGVGLNGAFNNDEAVALNTSGYQLEYLWKDNQFSVVGRAGLGANLRLSSKLYFNLEVNANVLSDKFNSKKAGNADWQFNALAGLTFKFGKKAKAAPEVVSYEPAPVQPAPVVEEKTEPVVTQPTPVVQEKETMTENVYFLINSASIRTSEKEKIEKLVEFLRTHSELKVNVCGYADKNTGYAAYNKRLSKKRAEVVAKALKEAGISQERIIVDYKGDTVQPFSSPEQNRVSICVVE</sequence>
<dbReference type="PANTHER" id="PTHR30329">
    <property type="entry name" value="STATOR ELEMENT OF FLAGELLAR MOTOR COMPLEX"/>
    <property type="match status" value="1"/>
</dbReference>
<keyword evidence="2" id="KW-0732">Signal</keyword>
<protein>
    <submittedName>
        <fullName evidence="4">OmpA family protein</fullName>
    </submittedName>
</protein>
<accession>A0ABT4PGU5</accession>
<dbReference type="InterPro" id="IPR036737">
    <property type="entry name" value="OmpA-like_sf"/>
</dbReference>
<gene>
    <name evidence="4" type="ORF">O6P32_06020</name>
</gene>
<feature type="signal peptide" evidence="2">
    <location>
        <begin position="1"/>
        <end position="20"/>
    </location>
</feature>
<reference evidence="4" key="1">
    <citation type="submission" date="2022-12" db="EMBL/GenBank/DDBJ databases">
        <title>Phocaeicola acetigenes sp. nov., isolated feces from a healthy human.</title>
        <authorList>
            <person name="Do H."/>
            <person name="Ha Y.B."/>
            <person name="Kim J.-S."/>
            <person name="Suh M.K."/>
            <person name="Kim H.S."/>
            <person name="Lee J.-S."/>
        </authorList>
    </citation>
    <scope>NUCLEOTIDE SEQUENCE</scope>
    <source>
        <strain evidence="4">KGMB11183</strain>
    </source>
</reference>
<organism evidence="4 5">
    <name type="scientific">Phocaeicola acetigenes</name>
    <dbReference type="NCBI Taxonomy" id="3016083"/>
    <lineage>
        <taxon>Bacteria</taxon>
        <taxon>Pseudomonadati</taxon>
        <taxon>Bacteroidota</taxon>
        <taxon>Bacteroidia</taxon>
        <taxon>Bacteroidales</taxon>
        <taxon>Bacteroidaceae</taxon>
        <taxon>Phocaeicola</taxon>
    </lineage>
</organism>
<feature type="chain" id="PRO_5046940804" evidence="2">
    <location>
        <begin position="21"/>
        <end position="369"/>
    </location>
</feature>
<evidence type="ECO:0000313" key="5">
    <source>
        <dbReference type="Proteomes" id="UP001141933"/>
    </source>
</evidence>
<dbReference type="PANTHER" id="PTHR30329:SF21">
    <property type="entry name" value="LIPOPROTEIN YIAD-RELATED"/>
    <property type="match status" value="1"/>
</dbReference>
<dbReference type="InterPro" id="IPR050330">
    <property type="entry name" value="Bact_OuterMem_StrucFunc"/>
</dbReference>
<dbReference type="InterPro" id="IPR011250">
    <property type="entry name" value="OMP/PagP_B-barrel"/>
</dbReference>
<comment type="caution">
    <text evidence="4">The sequence shown here is derived from an EMBL/GenBank/DDBJ whole genome shotgun (WGS) entry which is preliminary data.</text>
</comment>
<feature type="domain" description="OmpA-like" evidence="3">
    <location>
        <begin position="259"/>
        <end position="369"/>
    </location>
</feature>
<dbReference type="Gene3D" id="2.40.160.20">
    <property type="match status" value="1"/>
</dbReference>
<dbReference type="SUPFAM" id="SSF103088">
    <property type="entry name" value="OmpA-like"/>
    <property type="match status" value="1"/>
</dbReference>
<dbReference type="Pfam" id="PF00691">
    <property type="entry name" value="OmpA"/>
    <property type="match status" value="1"/>
</dbReference>
<keyword evidence="1" id="KW-0472">Membrane</keyword>
<dbReference type="PROSITE" id="PS51123">
    <property type="entry name" value="OMPA_2"/>
    <property type="match status" value="1"/>
</dbReference>
<proteinExistence type="predicted"/>
<keyword evidence="5" id="KW-1185">Reference proteome</keyword>
<dbReference type="Proteomes" id="UP001141933">
    <property type="component" value="Unassembled WGS sequence"/>
</dbReference>
<dbReference type="InterPro" id="IPR006665">
    <property type="entry name" value="OmpA-like"/>
</dbReference>
<dbReference type="RefSeq" id="WP_269877433.1">
    <property type="nucleotide sequence ID" value="NZ_JAPZVM010000003.1"/>
</dbReference>
<name>A0ABT4PGU5_9BACT</name>
<dbReference type="CDD" id="cd07185">
    <property type="entry name" value="OmpA_C-like"/>
    <property type="match status" value="1"/>
</dbReference>
<evidence type="ECO:0000256" key="1">
    <source>
        <dbReference type="PROSITE-ProRule" id="PRU00473"/>
    </source>
</evidence>
<evidence type="ECO:0000313" key="4">
    <source>
        <dbReference type="EMBL" id="MCZ8372265.1"/>
    </source>
</evidence>